<feature type="region of interest" description="Disordered" evidence="1">
    <location>
        <begin position="1"/>
        <end position="20"/>
    </location>
</feature>
<reference evidence="2" key="1">
    <citation type="submission" date="2023-06" db="EMBL/GenBank/DDBJ databases">
        <authorList>
            <person name="Noh H."/>
        </authorList>
    </citation>
    <scope>NUCLEOTIDE SEQUENCE</scope>
    <source>
        <strain evidence="2">DUCC20226</strain>
    </source>
</reference>
<dbReference type="AlphaFoldDB" id="A0AAD9S8R7"/>
<feature type="compositionally biased region" description="Polar residues" evidence="1">
    <location>
        <begin position="227"/>
        <end position="250"/>
    </location>
</feature>
<evidence type="ECO:0000313" key="3">
    <source>
        <dbReference type="Proteomes" id="UP001265746"/>
    </source>
</evidence>
<gene>
    <name evidence="2" type="ORF">N8I77_008917</name>
</gene>
<proteinExistence type="predicted"/>
<evidence type="ECO:0000256" key="1">
    <source>
        <dbReference type="SAM" id="MobiDB-lite"/>
    </source>
</evidence>
<name>A0AAD9S8R7_PHOAM</name>
<comment type="caution">
    <text evidence="2">The sequence shown here is derived from an EMBL/GenBank/DDBJ whole genome shotgun (WGS) entry which is preliminary data.</text>
</comment>
<organism evidence="2 3">
    <name type="scientific">Phomopsis amygdali</name>
    <name type="common">Fusicoccum amygdali</name>
    <dbReference type="NCBI Taxonomy" id="1214568"/>
    <lineage>
        <taxon>Eukaryota</taxon>
        <taxon>Fungi</taxon>
        <taxon>Dikarya</taxon>
        <taxon>Ascomycota</taxon>
        <taxon>Pezizomycotina</taxon>
        <taxon>Sordariomycetes</taxon>
        <taxon>Sordariomycetidae</taxon>
        <taxon>Diaporthales</taxon>
        <taxon>Diaporthaceae</taxon>
        <taxon>Diaporthe</taxon>
    </lineage>
</organism>
<dbReference type="Proteomes" id="UP001265746">
    <property type="component" value="Unassembled WGS sequence"/>
</dbReference>
<feature type="region of interest" description="Disordered" evidence="1">
    <location>
        <begin position="214"/>
        <end position="257"/>
    </location>
</feature>
<sequence length="291" mass="29731">MEAPTPMTSPTPVRPTDQPLTTSAPLFPVFLYGARPLSLDASLIAAGPVPDDPYQSLWRFQLACPTGSSSSGSGSTREENPDDQCLLGGLFPAELYHTQGSIYGGTFTPRDAAATTWRCELGSSGGDETMSGDCSHWESEGAASTTKTALAECDVVRHSVPVRVTDGVAKETYYFFSDWSPSRYNSVLVSELSSLGCPNPTSLVDVGAVATLTSSGTGTETGPAVSATGSTLPSRTTGASADGTMSTSGGAPTETASVSAASRSESVGPAAFVCVLLACASAAGLLAMPLY</sequence>
<accession>A0AAD9S8R7</accession>
<dbReference type="EMBL" id="JAUJFL010000005">
    <property type="protein sequence ID" value="KAK2602379.1"/>
    <property type="molecule type" value="Genomic_DNA"/>
</dbReference>
<keyword evidence="3" id="KW-1185">Reference proteome</keyword>
<evidence type="ECO:0000313" key="2">
    <source>
        <dbReference type="EMBL" id="KAK2602379.1"/>
    </source>
</evidence>
<protein>
    <submittedName>
        <fullName evidence="2">Uncharacterized protein</fullName>
    </submittedName>
</protein>